<dbReference type="Proteomes" id="UP001145114">
    <property type="component" value="Unassembled WGS sequence"/>
</dbReference>
<feature type="non-terminal residue" evidence="1">
    <location>
        <position position="1"/>
    </location>
</feature>
<reference evidence="1" key="1">
    <citation type="submission" date="2022-06" db="EMBL/GenBank/DDBJ databases">
        <title>Phylogenomic reconstructions and comparative analyses of Kickxellomycotina fungi.</title>
        <authorList>
            <person name="Reynolds N.K."/>
            <person name="Stajich J.E."/>
            <person name="Barry K."/>
            <person name="Grigoriev I.V."/>
            <person name="Crous P."/>
            <person name="Smith M.E."/>
        </authorList>
    </citation>
    <scope>NUCLEOTIDE SEQUENCE</scope>
    <source>
        <strain evidence="1">RSA 2271</strain>
    </source>
</reference>
<proteinExistence type="predicted"/>
<organism evidence="1 2">
    <name type="scientific">Spiromyces aspiralis</name>
    <dbReference type="NCBI Taxonomy" id="68401"/>
    <lineage>
        <taxon>Eukaryota</taxon>
        <taxon>Fungi</taxon>
        <taxon>Fungi incertae sedis</taxon>
        <taxon>Zoopagomycota</taxon>
        <taxon>Kickxellomycotina</taxon>
        <taxon>Kickxellomycetes</taxon>
        <taxon>Kickxellales</taxon>
        <taxon>Kickxellaceae</taxon>
        <taxon>Spiromyces</taxon>
    </lineage>
</organism>
<feature type="non-terminal residue" evidence="1">
    <location>
        <position position="162"/>
    </location>
</feature>
<sequence length="162" mass="17197">FTPFVLKTSLAKLWITLPGLADLEGGSAAGNRRHPPNHVCLNIHNMCLTNIVNGSSGSSQDTMEAFGCRSRTPRVQDLLGSRDNSFDAGFRIEYEYAEVLLPDKPGQAHSGEGSTGDTFISLATIGGRGSDEFTRSPSVLVSKPHIEFTTSPLSVGDDCGAA</sequence>
<evidence type="ECO:0000313" key="1">
    <source>
        <dbReference type="EMBL" id="KAJ1676177.1"/>
    </source>
</evidence>
<keyword evidence="2" id="KW-1185">Reference proteome</keyword>
<protein>
    <submittedName>
        <fullName evidence="1">Uncharacterized protein</fullName>
    </submittedName>
</protein>
<evidence type="ECO:0000313" key="2">
    <source>
        <dbReference type="Proteomes" id="UP001145114"/>
    </source>
</evidence>
<accession>A0ACC1HI64</accession>
<comment type="caution">
    <text evidence="1">The sequence shown here is derived from an EMBL/GenBank/DDBJ whole genome shotgun (WGS) entry which is preliminary data.</text>
</comment>
<gene>
    <name evidence="1" type="ORF">EV182_008708</name>
</gene>
<dbReference type="EMBL" id="JAMZIH010004699">
    <property type="protein sequence ID" value="KAJ1676177.1"/>
    <property type="molecule type" value="Genomic_DNA"/>
</dbReference>
<name>A0ACC1HI64_9FUNG</name>